<reference evidence="2" key="1">
    <citation type="submission" date="2021-01" db="EMBL/GenBank/DDBJ databases">
        <title>Whole genome shotgun sequence of Actinoplanes ferrugineus NBRC 15555.</title>
        <authorList>
            <person name="Komaki H."/>
            <person name="Tamura T."/>
        </authorList>
    </citation>
    <scope>NUCLEOTIDE SEQUENCE</scope>
    <source>
        <strain evidence="2">NBRC 15555</strain>
    </source>
</reference>
<gene>
    <name evidence="2" type="ORF">Afe05nite_09270</name>
</gene>
<organism evidence="2 3">
    <name type="scientific">Paractinoplanes ferrugineus</name>
    <dbReference type="NCBI Taxonomy" id="113564"/>
    <lineage>
        <taxon>Bacteria</taxon>
        <taxon>Bacillati</taxon>
        <taxon>Actinomycetota</taxon>
        <taxon>Actinomycetes</taxon>
        <taxon>Micromonosporales</taxon>
        <taxon>Micromonosporaceae</taxon>
        <taxon>Paractinoplanes</taxon>
    </lineage>
</organism>
<sequence length="71" mass="7770">MRERAQPVTLSRIDGSDHRVGDIDRADEQQVKGRVGLEGTKSAVNHDGGSLVPAEEVDGDPRGHRLLIRSR</sequence>
<accession>A0A919IW39</accession>
<evidence type="ECO:0000256" key="1">
    <source>
        <dbReference type="SAM" id="MobiDB-lite"/>
    </source>
</evidence>
<dbReference type="EMBL" id="BOMM01000004">
    <property type="protein sequence ID" value="GIE09087.1"/>
    <property type="molecule type" value="Genomic_DNA"/>
</dbReference>
<comment type="caution">
    <text evidence="2">The sequence shown here is derived from an EMBL/GenBank/DDBJ whole genome shotgun (WGS) entry which is preliminary data.</text>
</comment>
<feature type="region of interest" description="Disordered" evidence="1">
    <location>
        <begin position="1"/>
        <end position="20"/>
    </location>
</feature>
<protein>
    <submittedName>
        <fullName evidence="2">Uncharacterized protein</fullName>
    </submittedName>
</protein>
<evidence type="ECO:0000313" key="3">
    <source>
        <dbReference type="Proteomes" id="UP000598174"/>
    </source>
</evidence>
<feature type="region of interest" description="Disordered" evidence="1">
    <location>
        <begin position="37"/>
        <end position="71"/>
    </location>
</feature>
<keyword evidence="3" id="KW-1185">Reference proteome</keyword>
<evidence type="ECO:0000313" key="2">
    <source>
        <dbReference type="EMBL" id="GIE09087.1"/>
    </source>
</evidence>
<dbReference type="Proteomes" id="UP000598174">
    <property type="component" value="Unassembled WGS sequence"/>
</dbReference>
<name>A0A919IW39_9ACTN</name>
<proteinExistence type="predicted"/>
<dbReference type="AlphaFoldDB" id="A0A919IW39"/>